<accession>A0A426X4U9</accession>
<organism evidence="1 2">
    <name type="scientific">Ensete ventricosum</name>
    <name type="common">Abyssinian banana</name>
    <name type="synonym">Musa ensete</name>
    <dbReference type="NCBI Taxonomy" id="4639"/>
    <lineage>
        <taxon>Eukaryota</taxon>
        <taxon>Viridiplantae</taxon>
        <taxon>Streptophyta</taxon>
        <taxon>Embryophyta</taxon>
        <taxon>Tracheophyta</taxon>
        <taxon>Spermatophyta</taxon>
        <taxon>Magnoliopsida</taxon>
        <taxon>Liliopsida</taxon>
        <taxon>Zingiberales</taxon>
        <taxon>Musaceae</taxon>
        <taxon>Ensete</taxon>
    </lineage>
</organism>
<dbReference type="Proteomes" id="UP000287651">
    <property type="component" value="Unassembled WGS sequence"/>
</dbReference>
<proteinExistence type="predicted"/>
<dbReference type="AlphaFoldDB" id="A0A426X4U9"/>
<dbReference type="EMBL" id="AMZH03026736">
    <property type="protein sequence ID" value="RRT34470.1"/>
    <property type="molecule type" value="Genomic_DNA"/>
</dbReference>
<gene>
    <name evidence="1" type="ORF">B296_00048815</name>
</gene>
<reference evidence="1 2" key="1">
    <citation type="journal article" date="2014" name="Agronomy (Basel)">
        <title>A Draft Genome Sequence for Ensete ventricosum, the Drought-Tolerant Tree Against Hunger.</title>
        <authorList>
            <person name="Harrison J."/>
            <person name="Moore K.A."/>
            <person name="Paszkiewicz K."/>
            <person name="Jones T."/>
            <person name="Grant M."/>
            <person name="Ambacheew D."/>
            <person name="Muzemil S."/>
            <person name="Studholme D.J."/>
        </authorList>
    </citation>
    <scope>NUCLEOTIDE SEQUENCE [LARGE SCALE GENOMIC DNA]</scope>
</reference>
<evidence type="ECO:0000313" key="1">
    <source>
        <dbReference type="EMBL" id="RRT34470.1"/>
    </source>
</evidence>
<evidence type="ECO:0000313" key="2">
    <source>
        <dbReference type="Proteomes" id="UP000287651"/>
    </source>
</evidence>
<protein>
    <submittedName>
        <fullName evidence="1">Uncharacterized protein</fullName>
    </submittedName>
</protein>
<name>A0A426X4U9_ENSVE</name>
<comment type="caution">
    <text evidence="1">The sequence shown here is derived from an EMBL/GenBank/DDBJ whole genome shotgun (WGS) entry which is preliminary data.</text>
</comment>
<sequence length="162" mass="18019">MLSYDSEKSEGVCHEPEPLLVLMGWAAAATRKVTVWQGSTRVVDEEDGDESDSDVSKAFTVTLLSQPAAASVMEPNTLMLFEEAGGDLSQANFQTVTVGNVCANADEGETMGEGAPSTWLGSWKQWRWWRKGSGRGWHELRRWQQSFHCCARYNRVDDGSNR</sequence>